<name>A0A919PE08_9ACTN</name>
<comment type="caution">
    <text evidence="1">The sequence shown here is derived from an EMBL/GenBank/DDBJ whole genome shotgun (WGS) entry which is preliminary data.</text>
</comment>
<organism evidence="1 2">
    <name type="scientific">Dactylosporangium siamense</name>
    <dbReference type="NCBI Taxonomy" id="685454"/>
    <lineage>
        <taxon>Bacteria</taxon>
        <taxon>Bacillati</taxon>
        <taxon>Actinomycetota</taxon>
        <taxon>Actinomycetes</taxon>
        <taxon>Micromonosporales</taxon>
        <taxon>Micromonosporaceae</taxon>
        <taxon>Dactylosporangium</taxon>
    </lineage>
</organism>
<proteinExistence type="predicted"/>
<dbReference type="AlphaFoldDB" id="A0A919PE08"/>
<sequence length="80" mass="8325">MTLAVLALVVAVTVGWRAVARRVGTPELTILHPIGRITPLLPRLLAIHLGVSLLALAARGDFLAADLESLELPASALLGV</sequence>
<keyword evidence="2" id="KW-1185">Reference proteome</keyword>
<evidence type="ECO:0000313" key="1">
    <source>
        <dbReference type="EMBL" id="GIG42194.1"/>
    </source>
</evidence>
<evidence type="ECO:0000313" key="2">
    <source>
        <dbReference type="Proteomes" id="UP000660611"/>
    </source>
</evidence>
<dbReference type="RefSeq" id="WP_203844076.1">
    <property type="nucleotide sequence ID" value="NZ_BAAAVW010000003.1"/>
</dbReference>
<protein>
    <submittedName>
        <fullName evidence="1">Uncharacterized protein</fullName>
    </submittedName>
</protein>
<accession>A0A919PE08</accession>
<gene>
    <name evidence="1" type="ORF">Dsi01nite_002350</name>
</gene>
<reference evidence="1" key="1">
    <citation type="submission" date="2021-01" db="EMBL/GenBank/DDBJ databases">
        <title>Whole genome shotgun sequence of Dactylosporangium siamense NBRC 106093.</title>
        <authorList>
            <person name="Komaki H."/>
            <person name="Tamura T."/>
        </authorList>
    </citation>
    <scope>NUCLEOTIDE SEQUENCE</scope>
    <source>
        <strain evidence="1">NBRC 106093</strain>
    </source>
</reference>
<dbReference type="Proteomes" id="UP000660611">
    <property type="component" value="Unassembled WGS sequence"/>
</dbReference>
<dbReference type="EMBL" id="BONQ01000004">
    <property type="protein sequence ID" value="GIG42194.1"/>
    <property type="molecule type" value="Genomic_DNA"/>
</dbReference>